<evidence type="ECO:0000313" key="2">
    <source>
        <dbReference type="EMBL" id="GAG13572.1"/>
    </source>
</evidence>
<name>X0VR00_9ZZZZ</name>
<organism evidence="2">
    <name type="scientific">marine sediment metagenome</name>
    <dbReference type="NCBI Taxonomy" id="412755"/>
    <lineage>
        <taxon>unclassified sequences</taxon>
        <taxon>metagenomes</taxon>
        <taxon>ecological metagenomes</taxon>
    </lineage>
</organism>
<evidence type="ECO:0000256" key="1">
    <source>
        <dbReference type="SAM" id="MobiDB-lite"/>
    </source>
</evidence>
<reference evidence="2" key="1">
    <citation type="journal article" date="2014" name="Front. Microbiol.">
        <title>High frequency of phylogenetically diverse reductive dehalogenase-homologous genes in deep subseafloor sedimentary metagenomes.</title>
        <authorList>
            <person name="Kawai M."/>
            <person name="Futagami T."/>
            <person name="Toyoda A."/>
            <person name="Takaki Y."/>
            <person name="Nishi S."/>
            <person name="Hori S."/>
            <person name="Arai W."/>
            <person name="Tsubouchi T."/>
            <person name="Morono Y."/>
            <person name="Uchiyama I."/>
            <person name="Ito T."/>
            <person name="Fujiyama A."/>
            <person name="Inagaki F."/>
            <person name="Takami H."/>
        </authorList>
    </citation>
    <scope>NUCLEOTIDE SEQUENCE</scope>
    <source>
        <strain evidence="2">Expedition CK06-06</strain>
    </source>
</reference>
<sequence length="35" mass="3974">MTLAWLGETQLTVDMQRFPPRNRPPNDPACPHGIL</sequence>
<dbReference type="AlphaFoldDB" id="X0VR00"/>
<feature type="region of interest" description="Disordered" evidence="1">
    <location>
        <begin position="15"/>
        <end position="35"/>
    </location>
</feature>
<proteinExistence type="predicted"/>
<accession>X0VR00</accession>
<feature type="non-terminal residue" evidence="2">
    <location>
        <position position="35"/>
    </location>
</feature>
<dbReference type="EMBL" id="BARS01021080">
    <property type="protein sequence ID" value="GAG13572.1"/>
    <property type="molecule type" value="Genomic_DNA"/>
</dbReference>
<comment type="caution">
    <text evidence="2">The sequence shown here is derived from an EMBL/GenBank/DDBJ whole genome shotgun (WGS) entry which is preliminary data.</text>
</comment>
<gene>
    <name evidence="2" type="ORF">S01H1_33907</name>
</gene>
<protein>
    <submittedName>
        <fullName evidence="2">Uncharacterized protein</fullName>
    </submittedName>
</protein>